<dbReference type="STRING" id="441112.SAMN04488094_110131"/>
<keyword evidence="4" id="KW-1185">Reference proteome</keyword>
<comment type="similarity">
    <text evidence="1">Belongs to the UPF0065 (bug) family.</text>
</comment>
<dbReference type="Gene3D" id="3.40.190.10">
    <property type="entry name" value="Periplasmic binding protein-like II"/>
    <property type="match status" value="1"/>
</dbReference>
<feature type="chain" id="PRO_5011577648" evidence="2">
    <location>
        <begin position="27"/>
        <end position="326"/>
    </location>
</feature>
<gene>
    <name evidence="3" type="ORF">SAMN04488094_110131</name>
</gene>
<evidence type="ECO:0000313" key="3">
    <source>
        <dbReference type="EMBL" id="SFC87075.1"/>
    </source>
</evidence>
<keyword evidence="3" id="KW-0675">Receptor</keyword>
<dbReference type="PANTHER" id="PTHR42928">
    <property type="entry name" value="TRICARBOXYLATE-BINDING PROTEIN"/>
    <property type="match status" value="1"/>
</dbReference>
<dbReference type="InterPro" id="IPR005064">
    <property type="entry name" value="BUG"/>
</dbReference>
<evidence type="ECO:0000313" key="4">
    <source>
        <dbReference type="Proteomes" id="UP000198728"/>
    </source>
</evidence>
<name>A0A1I1MPM2_9RHOB</name>
<dbReference type="Pfam" id="PF03401">
    <property type="entry name" value="TctC"/>
    <property type="match status" value="1"/>
</dbReference>
<feature type="signal peptide" evidence="2">
    <location>
        <begin position="1"/>
        <end position="26"/>
    </location>
</feature>
<keyword evidence="2" id="KW-0732">Signal</keyword>
<dbReference type="EMBL" id="FOLG01000010">
    <property type="protein sequence ID" value="SFC87075.1"/>
    <property type="molecule type" value="Genomic_DNA"/>
</dbReference>
<dbReference type="RefSeq" id="WP_177208380.1">
    <property type="nucleotide sequence ID" value="NZ_FOLG01000010.1"/>
</dbReference>
<dbReference type="CDD" id="cd07012">
    <property type="entry name" value="PBP2_Bug_TTT"/>
    <property type="match status" value="1"/>
</dbReference>
<dbReference type="PANTHER" id="PTHR42928:SF5">
    <property type="entry name" value="BLR1237 PROTEIN"/>
    <property type="match status" value="1"/>
</dbReference>
<evidence type="ECO:0000256" key="1">
    <source>
        <dbReference type="ARBA" id="ARBA00006987"/>
    </source>
</evidence>
<sequence>MKTQTYRILVATAGLAAFAGASGALADDYPSRPVSLIVGFAPGGPADTLARIVAKEMNADLGQPVVVENKPGAGSTIAAREVAKADPDGYTILFVTSGHAGNFSYYPNLDFEASDLTGVAGIASTPIVITTGPDSPFTSLGDLIEAAKADPETLTYAAGGGGATLTALSAATFLDKADISAIPVSYGGSGPQNVDLMGGVLDFAFDTVSGSAALIQNDQIKALAVTSDKRSDVLPDVPTVTESGLDNFDQILGWFGMLAPAGTDPEIIATLNGAVVSALESEAVLTQLSSQGLEPMKMDPEEFDAWLVSETDRWGGLIKSLGLSAE</sequence>
<proteinExistence type="inferred from homology"/>
<organism evidence="3 4">
    <name type="scientific">Tropicimonas isoalkanivorans</name>
    <dbReference type="NCBI Taxonomy" id="441112"/>
    <lineage>
        <taxon>Bacteria</taxon>
        <taxon>Pseudomonadati</taxon>
        <taxon>Pseudomonadota</taxon>
        <taxon>Alphaproteobacteria</taxon>
        <taxon>Rhodobacterales</taxon>
        <taxon>Roseobacteraceae</taxon>
        <taxon>Tropicimonas</taxon>
    </lineage>
</organism>
<reference evidence="3 4" key="1">
    <citation type="submission" date="2016-10" db="EMBL/GenBank/DDBJ databases">
        <authorList>
            <person name="de Groot N.N."/>
        </authorList>
    </citation>
    <scope>NUCLEOTIDE SEQUENCE [LARGE SCALE GENOMIC DNA]</scope>
    <source>
        <strain evidence="3 4">DSM 19548</strain>
    </source>
</reference>
<protein>
    <submittedName>
        <fullName evidence="3">Tripartite-type tricarboxylate transporter, receptor component TctC</fullName>
    </submittedName>
</protein>
<dbReference type="Proteomes" id="UP000198728">
    <property type="component" value="Unassembled WGS sequence"/>
</dbReference>
<accession>A0A1I1MPM2</accession>
<dbReference type="Gene3D" id="3.40.190.150">
    <property type="entry name" value="Bordetella uptake gene, domain 1"/>
    <property type="match status" value="1"/>
</dbReference>
<dbReference type="AlphaFoldDB" id="A0A1I1MPM2"/>
<evidence type="ECO:0000256" key="2">
    <source>
        <dbReference type="SAM" id="SignalP"/>
    </source>
</evidence>
<dbReference type="SUPFAM" id="SSF53850">
    <property type="entry name" value="Periplasmic binding protein-like II"/>
    <property type="match status" value="1"/>
</dbReference>
<dbReference type="InterPro" id="IPR042100">
    <property type="entry name" value="Bug_dom1"/>
</dbReference>
<dbReference type="PIRSF" id="PIRSF017082">
    <property type="entry name" value="YflP"/>
    <property type="match status" value="1"/>
</dbReference>